<dbReference type="InterPro" id="IPR009003">
    <property type="entry name" value="Peptidase_S1_PA"/>
</dbReference>
<sequence length="597" mass="64095">MEGADDLLQPEELGEDQPVLPAVLTPKASAVRAVKKNDWALRSVLKVFVVKVDPNYAQPWQKCPQRSSSGSAFVLDTQQRIIITNAHVVANAVTVYVRRPGNPKKWRSQVTCMGKQSDLALLTVPEDAFWGDDLRPLVFLKEVPELQSPISVAGYPVGGDSLSITKGIVSRVSMVRYSQSGRLLGIQIDAAINPGNSGGPAFADMTEGTVAGVAFSKNVSSSTDNIGYIIPFPIVEHFLSEYRDRGAYQGVVSPGFYTQPMENPAQQQYLQVPEGASGCIVVKLEPSTEAAQHLQLAKTKIMLPACLPACLPGDAALQVPEGASGCIVVKLEPSTEAAQHLQLADVILEVEGEPIAADESVQFRDDERVDYSHVISLKHVGDNLNLKILRQGQVRDVCFTLHKQQHLVGILHEVDCLPSYYVAGGLVFAPLSLPCMEAVYGSRKWRTLAPISVLQAFVQQRTSPSQQVVILVQVLSHEINHGYKYSVLPVETFNGAAVHNMAHLAAMVDGCDQPYLNFGLEGGRFVTLDRQQVIEHTPHILKINNIPSDRSEDLLGEEAAAAAAAGAEAAAAAAAGSELGSAEPGAAAVGQAAEQQQ</sequence>
<organism evidence="6 7">
    <name type="scientific">Tetradesmus obliquus</name>
    <name type="common">Green alga</name>
    <name type="synonym">Acutodesmus obliquus</name>
    <dbReference type="NCBI Taxonomy" id="3088"/>
    <lineage>
        <taxon>Eukaryota</taxon>
        <taxon>Viridiplantae</taxon>
        <taxon>Chlorophyta</taxon>
        <taxon>core chlorophytes</taxon>
        <taxon>Chlorophyceae</taxon>
        <taxon>CS clade</taxon>
        <taxon>Sphaeropleales</taxon>
        <taxon>Scenedesmaceae</taxon>
        <taxon>Tetradesmus</taxon>
    </lineage>
</organism>
<evidence type="ECO:0000259" key="5">
    <source>
        <dbReference type="Pfam" id="PF17815"/>
    </source>
</evidence>
<reference evidence="6 7" key="1">
    <citation type="submission" date="2016-10" db="EMBL/GenBank/DDBJ databases">
        <authorList>
            <person name="Cai Z."/>
        </authorList>
    </citation>
    <scope>NUCLEOTIDE SEQUENCE [LARGE SCALE GENOMIC DNA]</scope>
</reference>
<accession>A0A383W0I3</accession>
<name>A0A383W0I3_TETOB</name>
<dbReference type="SUPFAM" id="SSF50156">
    <property type="entry name" value="PDZ domain-like"/>
    <property type="match status" value="1"/>
</dbReference>
<keyword evidence="4" id="KW-0720">Serine protease</keyword>
<evidence type="ECO:0000256" key="3">
    <source>
        <dbReference type="ARBA" id="ARBA00022801"/>
    </source>
</evidence>
<evidence type="ECO:0000313" key="6">
    <source>
        <dbReference type="EMBL" id="SZX70659.1"/>
    </source>
</evidence>
<dbReference type="Gene3D" id="3.20.190.20">
    <property type="match status" value="1"/>
</dbReference>
<dbReference type="Gene3D" id="2.30.42.10">
    <property type="match status" value="1"/>
</dbReference>
<dbReference type="InterPro" id="IPR041517">
    <property type="entry name" value="DEGP_PDZ"/>
</dbReference>
<evidence type="ECO:0000256" key="1">
    <source>
        <dbReference type="ARBA" id="ARBA00010541"/>
    </source>
</evidence>
<keyword evidence="7" id="KW-1185">Reference proteome</keyword>
<dbReference type="PANTHER" id="PTHR45980">
    <property type="match status" value="1"/>
</dbReference>
<dbReference type="InterPro" id="IPR036034">
    <property type="entry name" value="PDZ_sf"/>
</dbReference>
<dbReference type="InterPro" id="IPR043504">
    <property type="entry name" value="Peptidase_S1_PA_chymotrypsin"/>
</dbReference>
<dbReference type="PRINTS" id="PR00834">
    <property type="entry name" value="PROTEASES2C"/>
</dbReference>
<dbReference type="STRING" id="3088.A0A383W0I3"/>
<dbReference type="InterPro" id="IPR046449">
    <property type="entry name" value="DEGP_PDZ_sf"/>
</dbReference>
<dbReference type="Pfam" id="PF17815">
    <property type="entry name" value="PDZ_3"/>
    <property type="match status" value="1"/>
</dbReference>
<evidence type="ECO:0000256" key="2">
    <source>
        <dbReference type="ARBA" id="ARBA00022670"/>
    </source>
</evidence>
<dbReference type="GO" id="GO:0004252">
    <property type="term" value="F:serine-type endopeptidase activity"/>
    <property type="evidence" value="ECO:0007669"/>
    <property type="project" value="InterPro"/>
</dbReference>
<gene>
    <name evidence="6" type="ORF">BQ4739_LOCUS10849</name>
</gene>
<dbReference type="EMBL" id="FNXT01000999">
    <property type="protein sequence ID" value="SZX70659.1"/>
    <property type="molecule type" value="Genomic_DNA"/>
</dbReference>
<proteinExistence type="inferred from homology"/>
<dbReference type="AlphaFoldDB" id="A0A383W0I3"/>
<evidence type="ECO:0000313" key="7">
    <source>
        <dbReference type="Proteomes" id="UP000256970"/>
    </source>
</evidence>
<comment type="similarity">
    <text evidence="1">Belongs to the peptidase S1C family.</text>
</comment>
<dbReference type="SUPFAM" id="SSF50494">
    <property type="entry name" value="Trypsin-like serine proteases"/>
    <property type="match status" value="1"/>
</dbReference>
<dbReference type="InterPro" id="IPR001940">
    <property type="entry name" value="Peptidase_S1C"/>
</dbReference>
<evidence type="ECO:0000256" key="4">
    <source>
        <dbReference type="ARBA" id="ARBA00022825"/>
    </source>
</evidence>
<protein>
    <recommendedName>
        <fullName evidence="5">Protease Do-like PDZ domain-containing protein</fullName>
    </recommendedName>
</protein>
<keyword evidence="3" id="KW-0378">Hydrolase</keyword>
<dbReference type="GO" id="GO:0006508">
    <property type="term" value="P:proteolysis"/>
    <property type="evidence" value="ECO:0007669"/>
    <property type="project" value="UniProtKB-KW"/>
</dbReference>
<feature type="domain" description="Protease Do-like PDZ" evidence="5">
    <location>
        <begin position="412"/>
        <end position="553"/>
    </location>
</feature>
<dbReference type="Proteomes" id="UP000256970">
    <property type="component" value="Unassembled WGS sequence"/>
</dbReference>
<dbReference type="Pfam" id="PF13365">
    <property type="entry name" value="Trypsin_2"/>
    <property type="match status" value="1"/>
</dbReference>
<dbReference type="PANTHER" id="PTHR45980:SF18">
    <property type="entry name" value="PROTEASE DO-LIKE 9"/>
    <property type="match status" value="1"/>
</dbReference>
<dbReference type="Gene3D" id="2.40.10.10">
    <property type="entry name" value="Trypsin-like serine proteases"/>
    <property type="match status" value="2"/>
</dbReference>
<keyword evidence="2" id="KW-0645">Protease</keyword>